<dbReference type="Proteomes" id="UP000391834">
    <property type="component" value="Unassembled WGS sequence"/>
</dbReference>
<dbReference type="AlphaFoldDB" id="A0A5M4AZZ3"/>
<feature type="transmembrane region" description="Helical" evidence="1">
    <location>
        <begin position="28"/>
        <end position="47"/>
    </location>
</feature>
<evidence type="ECO:0000313" key="3">
    <source>
        <dbReference type="Proteomes" id="UP000391834"/>
    </source>
</evidence>
<evidence type="ECO:0008006" key="4">
    <source>
        <dbReference type="Google" id="ProtNLM"/>
    </source>
</evidence>
<dbReference type="EMBL" id="BLAX01000001">
    <property type="protein sequence ID" value="GET33460.1"/>
    <property type="molecule type" value="Genomic_DNA"/>
</dbReference>
<dbReference type="RefSeq" id="WP_025865922.1">
    <property type="nucleotide sequence ID" value="NZ_BLAX01000001.1"/>
</dbReference>
<proteinExistence type="predicted"/>
<dbReference type="OrthoDB" id="1121797at2"/>
<evidence type="ECO:0000313" key="2">
    <source>
        <dbReference type="EMBL" id="GET33460.1"/>
    </source>
</evidence>
<accession>A0A5M4AZZ3</accession>
<keyword evidence="1" id="KW-1133">Transmembrane helix</keyword>
<organism evidence="2 3">
    <name type="scientific">Prolixibacter bellariivorans</name>
    <dbReference type="NCBI Taxonomy" id="314319"/>
    <lineage>
        <taxon>Bacteria</taxon>
        <taxon>Pseudomonadati</taxon>
        <taxon>Bacteroidota</taxon>
        <taxon>Bacteroidia</taxon>
        <taxon>Marinilabiliales</taxon>
        <taxon>Prolixibacteraceae</taxon>
        <taxon>Prolixibacter</taxon>
    </lineage>
</organism>
<keyword evidence="1" id="KW-0472">Membrane</keyword>
<protein>
    <recommendedName>
        <fullName evidence="4">DUF5362 domain-containing protein</fullName>
    </recommendedName>
</protein>
<reference evidence="2 3" key="1">
    <citation type="submission" date="2019-10" db="EMBL/GenBank/DDBJ databases">
        <title>Prolixibacter strains distinguished by the presence of nitrate reductase genes were adept at nitrate-dependent anaerobic corrosion of metallic iron and carbon steel.</title>
        <authorList>
            <person name="Iino T."/>
            <person name="Shono N."/>
            <person name="Ito K."/>
            <person name="Nakamura R."/>
            <person name="Sueoka K."/>
            <person name="Harayama S."/>
            <person name="Ohkuma M."/>
        </authorList>
    </citation>
    <scope>NUCLEOTIDE SEQUENCE [LARGE SCALE GENOMIC DNA]</scope>
    <source>
        <strain evidence="2 3">JCM 13498</strain>
    </source>
</reference>
<comment type="caution">
    <text evidence="2">The sequence shown here is derived from an EMBL/GenBank/DDBJ whole genome shotgun (WGS) entry which is preliminary data.</text>
</comment>
<gene>
    <name evidence="2" type="ORF">PbJCM13498_23230</name>
</gene>
<sequence>MELIENKGITLSEVALHHIKQTAKWAQFLAIIGFVGTALIVVAGLFMGTVMSSLSQLGGSEMAKFPAAWLSAIYIILGGVYFVPSWFLYKFSTETRTALLGNDEGVLTEALSNLRRTFKFLGIMTIIIIGLYVLVFVGLVVGAAAGAAF</sequence>
<feature type="transmembrane region" description="Helical" evidence="1">
    <location>
        <begin position="67"/>
        <end position="89"/>
    </location>
</feature>
<feature type="transmembrane region" description="Helical" evidence="1">
    <location>
        <begin position="120"/>
        <end position="148"/>
    </location>
</feature>
<keyword evidence="1" id="KW-0812">Transmembrane</keyword>
<keyword evidence="3" id="KW-1185">Reference proteome</keyword>
<name>A0A5M4AZZ3_9BACT</name>
<evidence type="ECO:0000256" key="1">
    <source>
        <dbReference type="SAM" id="Phobius"/>
    </source>
</evidence>